<dbReference type="GO" id="GO:0016791">
    <property type="term" value="F:phosphatase activity"/>
    <property type="evidence" value="ECO:0007669"/>
    <property type="project" value="TreeGrafter"/>
</dbReference>
<dbReference type="SUPFAM" id="SSF53254">
    <property type="entry name" value="Phosphoglycerate mutase-like"/>
    <property type="match status" value="1"/>
</dbReference>
<proteinExistence type="predicted"/>
<evidence type="ECO:0000313" key="2">
    <source>
        <dbReference type="Proteomes" id="UP000019132"/>
    </source>
</evidence>
<dbReference type="Gene3D" id="3.40.50.1240">
    <property type="entry name" value="Phosphoglycerate mutase-like"/>
    <property type="match status" value="1"/>
</dbReference>
<dbReference type="EnsemblProtists" id="PYU1_T008590">
    <property type="protein sequence ID" value="PYU1_T008590"/>
    <property type="gene ID" value="PYU1_G008574"/>
</dbReference>
<dbReference type="CDD" id="cd07067">
    <property type="entry name" value="HP_PGM_like"/>
    <property type="match status" value="1"/>
</dbReference>
<dbReference type="Proteomes" id="UP000019132">
    <property type="component" value="Unassembled WGS sequence"/>
</dbReference>
<dbReference type="PANTHER" id="PTHR48100">
    <property type="entry name" value="BROAD-SPECIFICITY PHOSPHATASE YOR283W-RELATED"/>
    <property type="match status" value="1"/>
</dbReference>
<evidence type="ECO:0000313" key="1">
    <source>
        <dbReference type="EnsemblProtists" id="PYU1_T008590"/>
    </source>
</evidence>
<organism evidence="1 2">
    <name type="scientific">Globisporangium ultimum (strain ATCC 200006 / CBS 805.95 / DAOM BR144)</name>
    <name type="common">Pythium ultimum</name>
    <dbReference type="NCBI Taxonomy" id="431595"/>
    <lineage>
        <taxon>Eukaryota</taxon>
        <taxon>Sar</taxon>
        <taxon>Stramenopiles</taxon>
        <taxon>Oomycota</taxon>
        <taxon>Peronosporomycetes</taxon>
        <taxon>Pythiales</taxon>
        <taxon>Pythiaceae</taxon>
        <taxon>Globisporangium</taxon>
    </lineage>
</organism>
<protein>
    <submittedName>
        <fullName evidence="1">Uncharacterized protein</fullName>
    </submittedName>
</protein>
<dbReference type="InterPro" id="IPR029033">
    <property type="entry name" value="His_PPase_superfam"/>
</dbReference>
<dbReference type="VEuPathDB" id="FungiDB:PYU1_G008574"/>
<name>K3WUE3_GLOUD</name>
<accession>K3WUE3</accession>
<dbReference type="InterPro" id="IPR050275">
    <property type="entry name" value="PGM_Phosphatase"/>
</dbReference>
<reference evidence="2" key="2">
    <citation type="submission" date="2010-04" db="EMBL/GenBank/DDBJ databases">
        <authorList>
            <person name="Buell R."/>
            <person name="Hamilton J."/>
            <person name="Hostetler J."/>
        </authorList>
    </citation>
    <scope>NUCLEOTIDE SEQUENCE [LARGE SCALE GENOMIC DNA]</scope>
    <source>
        <strain evidence="2">DAOM:BR144</strain>
    </source>
</reference>
<dbReference type="PANTHER" id="PTHR48100:SF1">
    <property type="entry name" value="HISTIDINE PHOSPHATASE FAMILY PROTEIN-RELATED"/>
    <property type="match status" value="1"/>
</dbReference>
<reference evidence="2" key="1">
    <citation type="journal article" date="2010" name="Genome Biol.">
        <title>Genome sequence of the necrotrophic plant pathogen Pythium ultimum reveals original pathogenicity mechanisms and effector repertoire.</title>
        <authorList>
            <person name="Levesque C.A."/>
            <person name="Brouwer H."/>
            <person name="Cano L."/>
            <person name="Hamilton J.P."/>
            <person name="Holt C."/>
            <person name="Huitema E."/>
            <person name="Raffaele S."/>
            <person name="Robideau G.P."/>
            <person name="Thines M."/>
            <person name="Win J."/>
            <person name="Zerillo M.M."/>
            <person name="Beakes G.W."/>
            <person name="Boore J.L."/>
            <person name="Busam D."/>
            <person name="Dumas B."/>
            <person name="Ferriera S."/>
            <person name="Fuerstenberg S.I."/>
            <person name="Gachon C.M."/>
            <person name="Gaulin E."/>
            <person name="Govers F."/>
            <person name="Grenville-Briggs L."/>
            <person name="Horner N."/>
            <person name="Hostetler J."/>
            <person name="Jiang R.H."/>
            <person name="Johnson J."/>
            <person name="Krajaejun T."/>
            <person name="Lin H."/>
            <person name="Meijer H.J."/>
            <person name="Moore B."/>
            <person name="Morris P."/>
            <person name="Phuntmart V."/>
            <person name="Puiu D."/>
            <person name="Shetty J."/>
            <person name="Stajich J.E."/>
            <person name="Tripathy S."/>
            <person name="Wawra S."/>
            <person name="van West P."/>
            <person name="Whitty B.R."/>
            <person name="Coutinho P.M."/>
            <person name="Henrissat B."/>
            <person name="Martin F."/>
            <person name="Thomas P.D."/>
            <person name="Tyler B.M."/>
            <person name="De Vries R.P."/>
            <person name="Kamoun S."/>
            <person name="Yandell M."/>
            <person name="Tisserat N."/>
            <person name="Buell C.R."/>
        </authorList>
    </citation>
    <scope>NUCLEOTIDE SEQUENCE</scope>
    <source>
        <strain evidence="2">DAOM:BR144</strain>
    </source>
</reference>
<dbReference type="InParanoid" id="K3WUE3"/>
<dbReference type="GO" id="GO:0005737">
    <property type="term" value="C:cytoplasm"/>
    <property type="evidence" value="ECO:0007669"/>
    <property type="project" value="TreeGrafter"/>
</dbReference>
<keyword evidence="2" id="KW-1185">Reference proteome</keyword>
<dbReference type="EMBL" id="GL376613">
    <property type="status" value="NOT_ANNOTATED_CDS"/>
    <property type="molecule type" value="Genomic_DNA"/>
</dbReference>
<reference evidence="1" key="3">
    <citation type="submission" date="2015-02" db="UniProtKB">
        <authorList>
            <consortium name="EnsemblProtists"/>
        </authorList>
    </citation>
    <scope>IDENTIFICATION</scope>
    <source>
        <strain evidence="1">DAOM BR144</strain>
    </source>
</reference>
<dbReference type="eggNOG" id="KOG4754">
    <property type="taxonomic scope" value="Eukaryota"/>
</dbReference>
<dbReference type="Pfam" id="PF00300">
    <property type="entry name" value="His_Phos_1"/>
    <property type="match status" value="1"/>
</dbReference>
<dbReference type="InterPro" id="IPR013078">
    <property type="entry name" value="His_Pase_superF_clade-1"/>
</dbReference>
<dbReference type="SMART" id="SM00855">
    <property type="entry name" value="PGAM"/>
    <property type="match status" value="1"/>
</dbReference>
<dbReference type="HOGENOM" id="CLU_039184_2_0_1"/>
<dbReference type="OMA" id="FEACREH"/>
<dbReference type="AlphaFoldDB" id="K3WUE3"/>
<sequence length="270" mass="30033">MTTIRALPGYFTHVTEEDVTNAASSSPPLFKKFQLATSSWAALDAKLTGARAAGRDVKVVYLVRHAEGIHNAAEREFGTDVWEKEFAKSEAYLDADLTEFGCNDALEKGPPALDAERAKGMPAIERVVVSTLSRAIHTAQLFFSKYAVSSPQFVSMELCREVMGVHTCDKRVSLTQLKKKFSDVDFAFKGAAVLDEDDVLWSPTHRETDAEIQARAMRFLDQFFHAIPDKYVAVVAHSKFIRSLYEVLLPNEADVFPSNCEVIPIVLERA</sequence>